<name>A0A645HGD3_9ZZZZ</name>
<comment type="caution">
    <text evidence="1">The sequence shown here is derived from an EMBL/GenBank/DDBJ whole genome shotgun (WGS) entry which is preliminary data.</text>
</comment>
<sequence>MDQLIQIRGLVSKHLGHLVRPNLLVQHVRIVEVLSHLMLEEPGQFPINQDLIRIVGQSLVAQQGDAPFHPSPAVRIVLKLDGDVVGHVPSLHQPDLDEMRLEFGNPVSQLGHLEKLVLLLQIIGTDPQNIGDQSAKAAQCNGGECQHRRGILQRLHSGQVQLNTVAVQRHLHA</sequence>
<dbReference type="EMBL" id="VSSQ01093122">
    <property type="protein sequence ID" value="MPN38098.1"/>
    <property type="molecule type" value="Genomic_DNA"/>
</dbReference>
<gene>
    <name evidence="1" type="ORF">SDC9_185622</name>
</gene>
<dbReference type="AlphaFoldDB" id="A0A645HGD3"/>
<organism evidence="1">
    <name type="scientific">bioreactor metagenome</name>
    <dbReference type="NCBI Taxonomy" id="1076179"/>
    <lineage>
        <taxon>unclassified sequences</taxon>
        <taxon>metagenomes</taxon>
        <taxon>ecological metagenomes</taxon>
    </lineage>
</organism>
<protein>
    <submittedName>
        <fullName evidence="1">Uncharacterized protein</fullName>
    </submittedName>
</protein>
<accession>A0A645HGD3</accession>
<evidence type="ECO:0000313" key="1">
    <source>
        <dbReference type="EMBL" id="MPN38098.1"/>
    </source>
</evidence>
<reference evidence="1" key="1">
    <citation type="submission" date="2019-08" db="EMBL/GenBank/DDBJ databases">
        <authorList>
            <person name="Kucharzyk K."/>
            <person name="Murdoch R.W."/>
            <person name="Higgins S."/>
            <person name="Loffler F."/>
        </authorList>
    </citation>
    <scope>NUCLEOTIDE SEQUENCE</scope>
</reference>
<proteinExistence type="predicted"/>